<dbReference type="SMART" id="SM00354">
    <property type="entry name" value="HTH_LACI"/>
    <property type="match status" value="1"/>
</dbReference>
<evidence type="ECO:0000259" key="5">
    <source>
        <dbReference type="PROSITE" id="PS50932"/>
    </source>
</evidence>
<evidence type="ECO:0000313" key="7">
    <source>
        <dbReference type="Proteomes" id="UP000242754"/>
    </source>
</evidence>
<accession>A0A143YV94</accession>
<dbReference type="PANTHER" id="PTHR30146:SF95">
    <property type="entry name" value="RIBOSE OPERON REPRESSOR"/>
    <property type="match status" value="1"/>
</dbReference>
<dbReference type="CDD" id="cd06291">
    <property type="entry name" value="PBP1_Qymf-like"/>
    <property type="match status" value="1"/>
</dbReference>
<keyword evidence="7" id="KW-1185">Reference proteome</keyword>
<organism evidence="6 7">
    <name type="scientific">Trichococcus palustris</name>
    <dbReference type="NCBI Taxonomy" id="140314"/>
    <lineage>
        <taxon>Bacteria</taxon>
        <taxon>Bacillati</taxon>
        <taxon>Bacillota</taxon>
        <taxon>Bacilli</taxon>
        <taxon>Lactobacillales</taxon>
        <taxon>Carnobacteriaceae</taxon>
        <taxon>Trichococcus</taxon>
    </lineage>
</organism>
<dbReference type="InterPro" id="IPR000843">
    <property type="entry name" value="HTH_LacI"/>
</dbReference>
<dbReference type="InterPro" id="IPR028082">
    <property type="entry name" value="Peripla_BP_I"/>
</dbReference>
<dbReference type="STRING" id="140314.SAMN04488076_11055"/>
<dbReference type="Gene3D" id="3.40.50.2300">
    <property type="match status" value="2"/>
</dbReference>
<dbReference type="PROSITE" id="PS00356">
    <property type="entry name" value="HTH_LACI_1"/>
    <property type="match status" value="1"/>
</dbReference>
<dbReference type="AlphaFoldDB" id="A0A143YV94"/>
<dbReference type="PANTHER" id="PTHR30146">
    <property type="entry name" value="LACI-RELATED TRANSCRIPTIONAL REPRESSOR"/>
    <property type="match status" value="1"/>
</dbReference>
<evidence type="ECO:0000256" key="2">
    <source>
        <dbReference type="ARBA" id="ARBA00023015"/>
    </source>
</evidence>
<dbReference type="InterPro" id="IPR010982">
    <property type="entry name" value="Lambda_DNA-bd_dom_sf"/>
</dbReference>
<protein>
    <submittedName>
        <fullName evidence="6">Transcription regulator hth laci</fullName>
    </submittedName>
</protein>
<dbReference type="EMBL" id="FJNE01000007">
    <property type="protein sequence ID" value="CZQ98418.1"/>
    <property type="molecule type" value="Genomic_DNA"/>
</dbReference>
<feature type="domain" description="HTH lacI-type" evidence="5">
    <location>
        <begin position="1"/>
        <end position="53"/>
    </location>
</feature>
<reference evidence="6 7" key="1">
    <citation type="submission" date="2016-02" db="EMBL/GenBank/DDBJ databases">
        <authorList>
            <person name="Wen L."/>
            <person name="He K."/>
            <person name="Yang H."/>
        </authorList>
    </citation>
    <scope>NUCLEOTIDE SEQUENCE [LARGE SCALE GENOMIC DNA]</scope>
    <source>
        <strain evidence="6">Trichococcus palustris</strain>
    </source>
</reference>
<gene>
    <name evidence="6" type="ORF">Tpal_2264</name>
</gene>
<dbReference type="GO" id="GO:0000976">
    <property type="term" value="F:transcription cis-regulatory region binding"/>
    <property type="evidence" value="ECO:0007669"/>
    <property type="project" value="TreeGrafter"/>
</dbReference>
<proteinExistence type="predicted"/>
<keyword evidence="2" id="KW-0805">Transcription regulation</keyword>
<keyword evidence="3" id="KW-0238">DNA-binding</keyword>
<dbReference type="Gene3D" id="1.10.260.40">
    <property type="entry name" value="lambda repressor-like DNA-binding domains"/>
    <property type="match status" value="1"/>
</dbReference>
<dbReference type="PROSITE" id="PS50932">
    <property type="entry name" value="HTH_LACI_2"/>
    <property type="match status" value="1"/>
</dbReference>
<evidence type="ECO:0000256" key="4">
    <source>
        <dbReference type="ARBA" id="ARBA00023163"/>
    </source>
</evidence>
<evidence type="ECO:0000256" key="1">
    <source>
        <dbReference type="ARBA" id="ARBA00022491"/>
    </source>
</evidence>
<name>A0A143YV94_9LACT</name>
<dbReference type="GO" id="GO:0003700">
    <property type="term" value="F:DNA-binding transcription factor activity"/>
    <property type="evidence" value="ECO:0007669"/>
    <property type="project" value="TreeGrafter"/>
</dbReference>
<evidence type="ECO:0000313" key="6">
    <source>
        <dbReference type="EMBL" id="CZQ98418.1"/>
    </source>
</evidence>
<dbReference type="CDD" id="cd01392">
    <property type="entry name" value="HTH_LacI"/>
    <property type="match status" value="1"/>
</dbReference>
<dbReference type="Pfam" id="PF13377">
    <property type="entry name" value="Peripla_BP_3"/>
    <property type="match status" value="1"/>
</dbReference>
<dbReference type="SUPFAM" id="SSF47413">
    <property type="entry name" value="lambda repressor-like DNA-binding domains"/>
    <property type="match status" value="1"/>
</dbReference>
<sequence length="332" mass="37378">MKDIAELSGVSIATVSRVLNNNGRFSEETKEKVLKVIEETGYQINYSAKTLRMNKSFSIGILVPDITNLFFANVVEQIEEILFDKGYSTIICNTARDAKKEKAYLSVLVSKLIDGLIIISGADDFEFEHQSAKKEIPYVCIDREPKDKDRTIFISSNHYQGAFEATENLIANGVKHPAIVLHKKSSSSSKERFSGFKDALKKNNIDFSNEENTLFFHTNKQENKTLLKNFVNDHPDTDGLFTVNDNIGLDIILFLKELNIDVPKDIKIIGFDNVPTCEYSNPTLSSIKQDTEKIAKKAVSSLIKLIDGQTEDKGKIYLLPVQLIERESSKLQ</sequence>
<evidence type="ECO:0000256" key="3">
    <source>
        <dbReference type="ARBA" id="ARBA00023125"/>
    </source>
</evidence>
<dbReference type="Proteomes" id="UP000242754">
    <property type="component" value="Unassembled WGS sequence"/>
</dbReference>
<dbReference type="SUPFAM" id="SSF53822">
    <property type="entry name" value="Periplasmic binding protein-like I"/>
    <property type="match status" value="1"/>
</dbReference>
<keyword evidence="1" id="KW-0678">Repressor</keyword>
<keyword evidence="4" id="KW-0804">Transcription</keyword>
<dbReference type="InterPro" id="IPR046335">
    <property type="entry name" value="LacI/GalR-like_sensor"/>
</dbReference>
<dbReference type="Pfam" id="PF00356">
    <property type="entry name" value="LacI"/>
    <property type="match status" value="1"/>
</dbReference>